<sequence precursor="true">MAAVVEGTHRGATAHPDLQRYSTGQARRLMDELLDGTTATGQPVLEPEVAEIDLQAEPPSIVVEDCLDGSRWEIAEDDVDAQGELKEGEGPRPVTATVTKGSAAWKVADWWIGEYGACEQ</sequence>
<name>A0A4P6Q4H1_9ACTN</name>
<evidence type="ECO:0000313" key="2">
    <source>
        <dbReference type="EMBL" id="QBI55483.1"/>
    </source>
</evidence>
<organism evidence="2 3">
    <name type="scientific">Streptomonospora litoralis</name>
    <dbReference type="NCBI Taxonomy" id="2498135"/>
    <lineage>
        <taxon>Bacteria</taxon>
        <taxon>Bacillati</taxon>
        <taxon>Actinomycetota</taxon>
        <taxon>Actinomycetes</taxon>
        <taxon>Streptosporangiales</taxon>
        <taxon>Nocardiopsidaceae</taxon>
        <taxon>Streptomonospora</taxon>
    </lineage>
</organism>
<dbReference type="AlphaFoldDB" id="A0A4P6Q4H1"/>
<dbReference type="Proteomes" id="UP000292235">
    <property type="component" value="Chromosome"/>
</dbReference>
<evidence type="ECO:0000256" key="1">
    <source>
        <dbReference type="SAM" id="MobiDB-lite"/>
    </source>
</evidence>
<dbReference type="EMBL" id="CP036455">
    <property type="protein sequence ID" value="QBI55483.1"/>
    <property type="molecule type" value="Genomic_DNA"/>
</dbReference>
<evidence type="ECO:0000313" key="3">
    <source>
        <dbReference type="Proteomes" id="UP000292235"/>
    </source>
</evidence>
<keyword evidence="3" id="KW-1185">Reference proteome</keyword>
<proteinExistence type="predicted"/>
<protein>
    <submittedName>
        <fullName evidence="2">Uncharacterized protein</fullName>
    </submittedName>
</protein>
<feature type="region of interest" description="Disordered" evidence="1">
    <location>
        <begin position="1"/>
        <end position="22"/>
    </location>
</feature>
<reference evidence="2 3" key="1">
    <citation type="submission" date="2019-02" db="EMBL/GenBank/DDBJ databases">
        <authorList>
            <person name="Khodamoradi S."/>
            <person name="Hahnke R.L."/>
            <person name="Kaempfer P."/>
            <person name="Schumann P."/>
            <person name="Rohde M."/>
            <person name="Steinert M."/>
            <person name="Luzhetskyy A."/>
            <person name="Wink J."/>
            <person name="Ruckert C."/>
        </authorList>
    </citation>
    <scope>NUCLEOTIDE SEQUENCE [LARGE SCALE GENOMIC DNA]</scope>
    <source>
        <strain evidence="2 3">M2</strain>
    </source>
</reference>
<dbReference type="KEGG" id="strr:EKD16_18595"/>
<accession>A0A4P6Q4H1</accession>
<gene>
    <name evidence="2" type="ORF">EKD16_18595</name>
</gene>